<dbReference type="EMBL" id="HAHG01000052">
    <property type="protein sequence ID" value="SNX33199.1"/>
    <property type="molecule type" value="Transcribed_RNA"/>
</dbReference>
<proteinExistence type="predicted"/>
<feature type="chain" id="PRO_5020487233" evidence="1">
    <location>
        <begin position="20"/>
        <end position="128"/>
    </location>
</feature>
<reference evidence="2" key="1">
    <citation type="submission" date="2017-05" db="EMBL/GenBank/DDBJ databases">
        <authorList>
            <person name="QRISCLOUD D."/>
        </authorList>
    </citation>
    <scope>NUCLEOTIDE SEQUENCE</scope>
</reference>
<dbReference type="Gene3D" id="6.20.10.10">
    <property type="match status" value="2"/>
</dbReference>
<protein>
    <submittedName>
        <fullName evidence="2">U15-Hexatoxin-Hf1a_1</fullName>
    </submittedName>
</protein>
<dbReference type="AlphaFoldDB" id="A0A4Q8K3P9"/>
<evidence type="ECO:0000313" key="2">
    <source>
        <dbReference type="EMBL" id="SNX33199.1"/>
    </source>
</evidence>
<dbReference type="SUPFAM" id="SSF57059">
    <property type="entry name" value="omega toxin-like"/>
    <property type="match status" value="2"/>
</dbReference>
<accession>A0A4Q8K3P9</accession>
<organism evidence="2">
    <name type="scientific">Hadronyche formidabilis</name>
    <name type="common">Northern tree funnel-web spider</name>
    <name type="synonym">Atrax formidabilis</name>
    <dbReference type="NCBI Taxonomy" id="426499"/>
    <lineage>
        <taxon>Eukaryota</taxon>
        <taxon>Metazoa</taxon>
        <taxon>Ecdysozoa</taxon>
        <taxon>Arthropoda</taxon>
        <taxon>Chelicerata</taxon>
        <taxon>Arachnida</taxon>
        <taxon>Araneae</taxon>
        <taxon>Mygalomorphae</taxon>
        <taxon>Avicularoidea</taxon>
        <taxon>Hexathelidae</taxon>
        <taxon>Hadronyche</taxon>
    </lineage>
</organism>
<feature type="signal peptide" evidence="1">
    <location>
        <begin position="1"/>
        <end position="19"/>
    </location>
</feature>
<name>A0A4Q8K3P9_HADFO</name>
<reference evidence="2" key="2">
    <citation type="submission" date="2019-05" db="EMBL/GenBank/DDBJ databases">
        <title>Unravelling the molecular evolution of spider venoms.</title>
        <authorList>
            <person name="Pineda S."/>
        </authorList>
    </citation>
    <scope>NUCLEOTIDE SEQUENCE</scope>
</reference>
<sequence length="128" mass="15218">MKLRITLALTSMLAFCVFGDKENEDLMENVLEDDLLDIFMDAIHMERQETNEECIAKWKSCAGRKLDCCEGLECWKRSWGHEVCVPITQKVFCLEKWKSCFERKYDCCEELECWERRRNKHPVCAPKQ</sequence>
<keyword evidence="1" id="KW-0732">Signal</keyword>
<evidence type="ECO:0000256" key="1">
    <source>
        <dbReference type="SAM" id="SignalP"/>
    </source>
</evidence>